<dbReference type="Pfam" id="PF13569">
    <property type="entry name" value="DUF4132"/>
    <property type="match status" value="1"/>
</dbReference>
<evidence type="ECO:0000313" key="3">
    <source>
        <dbReference type="Proteomes" id="UP001589627"/>
    </source>
</evidence>
<protein>
    <submittedName>
        <fullName evidence="2">DUF4132 domain-containing protein</fullName>
    </submittedName>
</protein>
<organism evidence="2 3">
    <name type="scientific">Actinoallomurus acaciae</name>
    <dbReference type="NCBI Taxonomy" id="502577"/>
    <lineage>
        <taxon>Bacteria</taxon>
        <taxon>Bacillati</taxon>
        <taxon>Actinomycetota</taxon>
        <taxon>Actinomycetes</taxon>
        <taxon>Streptosporangiales</taxon>
        <taxon>Thermomonosporaceae</taxon>
        <taxon>Actinoallomurus</taxon>
    </lineage>
</organism>
<comment type="caution">
    <text evidence="2">The sequence shown here is derived from an EMBL/GenBank/DDBJ whole genome shotgun (WGS) entry which is preliminary data.</text>
</comment>
<gene>
    <name evidence="2" type="ORF">ACFFNX_39460</name>
</gene>
<evidence type="ECO:0000313" key="2">
    <source>
        <dbReference type="EMBL" id="MFB9838253.1"/>
    </source>
</evidence>
<sequence>AIAATHGKDAVLDAAAGHGPEAVAVIGDLLSADRMELALPSRMPEPAAWAAPRLLPRVLLRGRASALPAASVRHLLTMLAISRPGAVYTGVEVVKETCDPESLASFAWSLFEQWRLSGMPAAESWALHGLGWLGDDDTVRRLAPILRDWPGEGAHQRAVEGLDMLATIGSDVALMHLHGLSLRVRFKALRTRAKEKIEQVAADLGLSGEELADRLVPDFGLDAAGSTVVDYGPRRFTVGFDEQLRPYVLDQDGKRLKDLPKPGARDDAESAPAERKRFMALKKDVRTVASDQVRRLEGAMVSGRSWTTGEFRELFVSHPLLWHLVRRLVWLCVPAGASRRALCATPAIGGVGAVTAFRVAEDRTFADVRDEEFTLPEDASVRLAHPLHLGEELAEWGELFADHEILQPFPQLGRAVHRLTDDEAAGDRLERFENITVPTAKLLGLERRGWERDEPMFAGVQCRLSKRVAKDRWIVVGPSEGFTIGAVDVSTEQSLEFIGLSEQPGAWSPPGEPSRLAFADLDPVTASEVLADLTDLVAR</sequence>
<dbReference type="RefSeq" id="WP_378211270.1">
    <property type="nucleotide sequence ID" value="NZ_JBHLZP010000486.1"/>
</dbReference>
<proteinExistence type="predicted"/>
<reference evidence="2 3" key="1">
    <citation type="submission" date="2024-09" db="EMBL/GenBank/DDBJ databases">
        <authorList>
            <person name="Sun Q."/>
            <person name="Mori K."/>
        </authorList>
    </citation>
    <scope>NUCLEOTIDE SEQUENCE [LARGE SCALE GENOMIC DNA]</scope>
    <source>
        <strain evidence="2 3">TBRC 0563</strain>
    </source>
</reference>
<dbReference type="InterPro" id="IPR025406">
    <property type="entry name" value="DUF4132"/>
</dbReference>
<name>A0ABV5YT84_9ACTN</name>
<feature type="non-terminal residue" evidence="2">
    <location>
        <position position="1"/>
    </location>
</feature>
<dbReference type="EMBL" id="JBHLZP010000486">
    <property type="protein sequence ID" value="MFB9838253.1"/>
    <property type="molecule type" value="Genomic_DNA"/>
</dbReference>
<keyword evidence="3" id="KW-1185">Reference proteome</keyword>
<evidence type="ECO:0000259" key="1">
    <source>
        <dbReference type="Pfam" id="PF13569"/>
    </source>
</evidence>
<dbReference type="Proteomes" id="UP001589627">
    <property type="component" value="Unassembled WGS sequence"/>
</dbReference>
<accession>A0ABV5YT84</accession>
<feature type="domain" description="DUF4132" evidence="1">
    <location>
        <begin position="253"/>
        <end position="450"/>
    </location>
</feature>